<sequence>MTIFSITKVIQRLQNAVTDPHTAVKDRIKAIKVLQDGTKVNSRASKSIKYQRATLESHKTRATSSTNNLNLLIFEES</sequence>
<gene>
    <name evidence="1" type="ORF">CARUB_v10010800mg</name>
</gene>
<dbReference type="AlphaFoldDB" id="R0GJL3"/>
<dbReference type="Proteomes" id="UP000029121">
    <property type="component" value="Unassembled WGS sequence"/>
</dbReference>
<organism evidence="1 2">
    <name type="scientific">Capsella rubella</name>
    <dbReference type="NCBI Taxonomy" id="81985"/>
    <lineage>
        <taxon>Eukaryota</taxon>
        <taxon>Viridiplantae</taxon>
        <taxon>Streptophyta</taxon>
        <taxon>Embryophyta</taxon>
        <taxon>Tracheophyta</taxon>
        <taxon>Spermatophyta</taxon>
        <taxon>Magnoliopsida</taxon>
        <taxon>eudicotyledons</taxon>
        <taxon>Gunneridae</taxon>
        <taxon>Pentapetalae</taxon>
        <taxon>rosids</taxon>
        <taxon>malvids</taxon>
        <taxon>Brassicales</taxon>
        <taxon>Brassicaceae</taxon>
        <taxon>Camelineae</taxon>
        <taxon>Capsella</taxon>
    </lineage>
</organism>
<keyword evidence="2" id="KW-1185">Reference proteome</keyword>
<name>R0GJL3_9BRAS</name>
<proteinExistence type="predicted"/>
<dbReference type="EMBL" id="KB870805">
    <property type="protein sequence ID" value="EOA36092.1"/>
    <property type="molecule type" value="Genomic_DNA"/>
</dbReference>
<protein>
    <submittedName>
        <fullName evidence="1">Uncharacterized protein</fullName>
    </submittedName>
</protein>
<evidence type="ECO:0000313" key="1">
    <source>
        <dbReference type="EMBL" id="EOA36092.1"/>
    </source>
</evidence>
<reference evidence="2" key="1">
    <citation type="journal article" date="2013" name="Nat. Genet.">
        <title>The Capsella rubella genome and the genomic consequences of rapid mating system evolution.</title>
        <authorList>
            <person name="Slotte T."/>
            <person name="Hazzouri K.M."/>
            <person name="Agren J.A."/>
            <person name="Koenig D."/>
            <person name="Maumus F."/>
            <person name="Guo Y.L."/>
            <person name="Steige K."/>
            <person name="Platts A.E."/>
            <person name="Escobar J.S."/>
            <person name="Newman L.K."/>
            <person name="Wang W."/>
            <person name="Mandakova T."/>
            <person name="Vello E."/>
            <person name="Smith L.M."/>
            <person name="Henz S.R."/>
            <person name="Steffen J."/>
            <person name="Takuno S."/>
            <person name="Brandvain Y."/>
            <person name="Coop G."/>
            <person name="Andolfatto P."/>
            <person name="Hu T.T."/>
            <person name="Blanchette M."/>
            <person name="Clark R.M."/>
            <person name="Quesneville H."/>
            <person name="Nordborg M."/>
            <person name="Gaut B.S."/>
            <person name="Lysak M.A."/>
            <person name="Jenkins J."/>
            <person name="Grimwood J."/>
            <person name="Chapman J."/>
            <person name="Prochnik S."/>
            <person name="Shu S."/>
            <person name="Rokhsar D."/>
            <person name="Schmutz J."/>
            <person name="Weigel D."/>
            <person name="Wright S.I."/>
        </authorList>
    </citation>
    <scope>NUCLEOTIDE SEQUENCE [LARGE SCALE GENOMIC DNA]</scope>
    <source>
        <strain evidence="2">cv. Monte Gargano</strain>
    </source>
</reference>
<accession>R0GJL3</accession>
<evidence type="ECO:0000313" key="2">
    <source>
        <dbReference type="Proteomes" id="UP000029121"/>
    </source>
</evidence>